<dbReference type="EC" id="5.2.1.8" evidence="3 11"/>
<dbReference type="Gene3D" id="1.10.3120.10">
    <property type="entry name" value="Trigger factor, C-terminal domain"/>
    <property type="match status" value="1"/>
</dbReference>
<keyword evidence="16" id="KW-1185">Reference proteome</keyword>
<dbReference type="InterPro" id="IPR008880">
    <property type="entry name" value="Trigger_fac_C"/>
</dbReference>
<dbReference type="PIRSF" id="PIRSF003095">
    <property type="entry name" value="Trigger_factor"/>
    <property type="match status" value="1"/>
</dbReference>
<reference evidence="15 16" key="1">
    <citation type="journal article" date="2014" name="BMC Genomics">
        <title>A genomic perspective on a new bacterial genus and species from the Alcaligenaceae family, Basilea psittacipulmonis.</title>
        <authorList>
            <person name="Whiteson K.L."/>
            <person name="Hernandez D."/>
            <person name="Lazarevic V."/>
            <person name="Gaia N."/>
            <person name="Farinelli L."/>
            <person name="Francois P."/>
            <person name="Pilo P."/>
            <person name="Frey J."/>
            <person name="Schrenzel J."/>
        </authorList>
    </citation>
    <scope>NUCLEOTIDE SEQUENCE [LARGE SCALE GENOMIC DNA]</scope>
    <source>
        <strain evidence="15 16">DSM 24701</strain>
    </source>
</reference>
<dbReference type="InterPro" id="IPR037041">
    <property type="entry name" value="Trigger_fac_C_sf"/>
</dbReference>
<comment type="subcellular location">
    <subcellularLocation>
        <location evidence="11">Cytoplasm</location>
    </subcellularLocation>
    <text evidence="11">About half TF is bound to the ribosome near the polypeptide exit tunnel while the other half is free in the cytoplasm.</text>
</comment>
<evidence type="ECO:0000313" key="15">
    <source>
        <dbReference type="EMBL" id="AIL32517.1"/>
    </source>
</evidence>
<evidence type="ECO:0000256" key="9">
    <source>
        <dbReference type="ARBA" id="ARBA00023306"/>
    </source>
</evidence>
<proteinExistence type="inferred from homology"/>
<evidence type="ECO:0000256" key="2">
    <source>
        <dbReference type="ARBA" id="ARBA00005464"/>
    </source>
</evidence>
<dbReference type="Gene3D" id="3.10.50.40">
    <property type="match status" value="1"/>
</dbReference>
<evidence type="ECO:0000256" key="6">
    <source>
        <dbReference type="ARBA" id="ARBA00023110"/>
    </source>
</evidence>
<dbReference type="GO" id="GO:0051083">
    <property type="term" value="P:'de novo' cotranslational protein folding"/>
    <property type="evidence" value="ECO:0007669"/>
    <property type="project" value="TreeGrafter"/>
</dbReference>
<dbReference type="RefSeq" id="WP_038499252.1">
    <property type="nucleotide sequence ID" value="NZ_AFWK01000019.1"/>
</dbReference>
<comment type="similarity">
    <text evidence="2 11 13">Belongs to the FKBP-type PPIase family. Tig subfamily.</text>
</comment>
<evidence type="ECO:0000259" key="14">
    <source>
        <dbReference type="PROSITE" id="PS50059"/>
    </source>
</evidence>
<evidence type="ECO:0000256" key="10">
    <source>
        <dbReference type="ARBA" id="ARBA00029986"/>
    </source>
</evidence>
<sequence>MSMVETLNGLERQVKFSLTVGDVEKEVQKELKRVQRTAKIQGFRPGHAPLSILEKSHGPSIRYDVINHMAGQKMNEIAVAEKLNIAGVPSLEMDEAEEGKINLIAKFEVFPEVALPDFSAIELKRFVCDVTDEDVTRTIDVIRLQRAKYEKEDGRAAAKNDRVTLDFVGKIDGVEFPGGKADNFPFLLGNGQMLPEFEAAAEGLKAGESKTFDLHFPEDYHGKDVAGKTAQFTITIKEVAKQVLPELNSEFVKTLGQKDGNVDNFKVEVRKNLEREVKARVQNRTKSEVLNKTAETVEFELPKALVAQETQARLQAAKADLKARGVPDVDKVNLPAELFEEDAKRRVKLGLLLRELVEKEKLNPKPEQVRAYIEDLSQSFEKPQEVVTYYLTDANRRAEVENLVLEQNVVDFILSKAKVSEEKVAFNEVMGNV</sequence>
<dbReference type="EMBL" id="CP009238">
    <property type="protein sequence ID" value="AIL32517.1"/>
    <property type="molecule type" value="Genomic_DNA"/>
</dbReference>
<dbReference type="GO" id="GO:0015031">
    <property type="term" value="P:protein transport"/>
    <property type="evidence" value="ECO:0007669"/>
    <property type="project" value="UniProtKB-UniRule"/>
</dbReference>
<dbReference type="STRING" id="1072685.IX83_03635"/>
<evidence type="ECO:0000256" key="3">
    <source>
        <dbReference type="ARBA" id="ARBA00013194"/>
    </source>
</evidence>
<protein>
    <recommendedName>
        <fullName evidence="4 11">Trigger factor</fullName>
        <shortName evidence="11">TF</shortName>
        <ecNumber evidence="3 11">5.2.1.8</ecNumber>
    </recommendedName>
    <alternativeName>
        <fullName evidence="10 11">PPIase</fullName>
    </alternativeName>
</protein>
<comment type="catalytic activity">
    <reaction evidence="1 11 12">
        <text>[protein]-peptidylproline (omega=180) = [protein]-peptidylproline (omega=0)</text>
        <dbReference type="Rhea" id="RHEA:16237"/>
        <dbReference type="Rhea" id="RHEA-COMP:10747"/>
        <dbReference type="Rhea" id="RHEA-COMP:10748"/>
        <dbReference type="ChEBI" id="CHEBI:83833"/>
        <dbReference type="ChEBI" id="CHEBI:83834"/>
        <dbReference type="EC" id="5.2.1.8"/>
    </reaction>
</comment>
<evidence type="ECO:0000256" key="12">
    <source>
        <dbReference type="PROSITE-ProRule" id="PRU00277"/>
    </source>
</evidence>
<dbReference type="Proteomes" id="UP000028945">
    <property type="component" value="Chromosome"/>
</dbReference>
<dbReference type="Gene3D" id="3.30.70.1050">
    <property type="entry name" value="Trigger factor ribosome-binding domain"/>
    <property type="match status" value="1"/>
</dbReference>
<feature type="domain" description="PPIase FKBP-type" evidence="14">
    <location>
        <begin position="160"/>
        <end position="245"/>
    </location>
</feature>
<dbReference type="NCBIfam" id="TIGR00115">
    <property type="entry name" value="tig"/>
    <property type="match status" value="1"/>
</dbReference>
<keyword evidence="11" id="KW-0963">Cytoplasm</keyword>
<evidence type="ECO:0000313" key="16">
    <source>
        <dbReference type="Proteomes" id="UP000028945"/>
    </source>
</evidence>
<dbReference type="SUPFAM" id="SSF109998">
    <property type="entry name" value="Triger factor/SurA peptide-binding domain-like"/>
    <property type="match status" value="1"/>
</dbReference>
<dbReference type="Pfam" id="PF00254">
    <property type="entry name" value="FKBP_C"/>
    <property type="match status" value="1"/>
</dbReference>
<evidence type="ECO:0000256" key="13">
    <source>
        <dbReference type="RuleBase" id="RU003914"/>
    </source>
</evidence>
<dbReference type="GO" id="GO:0003755">
    <property type="term" value="F:peptidyl-prolyl cis-trans isomerase activity"/>
    <property type="evidence" value="ECO:0007669"/>
    <property type="project" value="UniProtKB-UniRule"/>
</dbReference>
<dbReference type="FunFam" id="3.10.50.40:FF:000001">
    <property type="entry name" value="Trigger factor"/>
    <property type="match status" value="1"/>
</dbReference>
<evidence type="ECO:0000256" key="7">
    <source>
        <dbReference type="ARBA" id="ARBA00023186"/>
    </source>
</evidence>
<dbReference type="eggNOG" id="COG0544">
    <property type="taxonomic scope" value="Bacteria"/>
</dbReference>
<dbReference type="InterPro" id="IPR027304">
    <property type="entry name" value="Trigger_fact/SurA_dom_sf"/>
</dbReference>
<keyword evidence="7 11" id="KW-0143">Chaperone</keyword>
<evidence type="ECO:0000256" key="1">
    <source>
        <dbReference type="ARBA" id="ARBA00000971"/>
    </source>
</evidence>
<dbReference type="PANTHER" id="PTHR30560:SF3">
    <property type="entry name" value="TRIGGER FACTOR-LIKE PROTEIN TIG, CHLOROPLASTIC"/>
    <property type="match status" value="1"/>
</dbReference>
<keyword evidence="8 11" id="KW-0413">Isomerase</keyword>
<dbReference type="PROSITE" id="PS50059">
    <property type="entry name" value="FKBP_PPIASE"/>
    <property type="match status" value="1"/>
</dbReference>
<keyword evidence="5 11" id="KW-0132">Cell division</keyword>
<dbReference type="PANTHER" id="PTHR30560">
    <property type="entry name" value="TRIGGER FACTOR CHAPERONE AND PEPTIDYL-PROLYL CIS/TRANS ISOMERASE"/>
    <property type="match status" value="1"/>
</dbReference>
<dbReference type="InterPro" id="IPR036611">
    <property type="entry name" value="Trigger_fac_ribosome-bd_sf"/>
</dbReference>
<dbReference type="KEGG" id="bpsi:IX83_03635"/>
<accession>A0A077DGB7</accession>
<dbReference type="HAMAP" id="MF_00303">
    <property type="entry name" value="Trigger_factor_Tig"/>
    <property type="match status" value="1"/>
</dbReference>
<dbReference type="SUPFAM" id="SSF54534">
    <property type="entry name" value="FKBP-like"/>
    <property type="match status" value="1"/>
</dbReference>
<keyword evidence="6 11" id="KW-0697">Rotamase</keyword>
<dbReference type="SUPFAM" id="SSF102735">
    <property type="entry name" value="Trigger factor ribosome-binding domain"/>
    <property type="match status" value="1"/>
</dbReference>
<dbReference type="InterPro" id="IPR001179">
    <property type="entry name" value="PPIase_FKBP_dom"/>
</dbReference>
<name>A0A077DGB7_9BURK</name>
<gene>
    <name evidence="11" type="primary">tig</name>
    <name evidence="15" type="ORF">IX83_03635</name>
</gene>
<dbReference type="HOGENOM" id="CLU_033058_2_0_4"/>
<dbReference type="InterPro" id="IPR005215">
    <property type="entry name" value="Trig_fac"/>
</dbReference>
<dbReference type="InterPro" id="IPR046357">
    <property type="entry name" value="PPIase_dom_sf"/>
</dbReference>
<dbReference type="GO" id="GO:0044183">
    <property type="term" value="F:protein folding chaperone"/>
    <property type="evidence" value="ECO:0007669"/>
    <property type="project" value="TreeGrafter"/>
</dbReference>
<dbReference type="GO" id="GO:0005737">
    <property type="term" value="C:cytoplasm"/>
    <property type="evidence" value="ECO:0007669"/>
    <property type="project" value="UniProtKB-SubCell"/>
</dbReference>
<keyword evidence="9 11" id="KW-0131">Cell cycle</keyword>
<dbReference type="GO" id="GO:0043022">
    <property type="term" value="F:ribosome binding"/>
    <property type="evidence" value="ECO:0007669"/>
    <property type="project" value="TreeGrafter"/>
</dbReference>
<evidence type="ECO:0000256" key="5">
    <source>
        <dbReference type="ARBA" id="ARBA00022618"/>
    </source>
</evidence>
<dbReference type="Pfam" id="PF05698">
    <property type="entry name" value="Trigger_C"/>
    <property type="match status" value="1"/>
</dbReference>
<dbReference type="InterPro" id="IPR008881">
    <property type="entry name" value="Trigger_fac_ribosome-bd_bac"/>
</dbReference>
<dbReference type="GO" id="GO:0043335">
    <property type="term" value="P:protein unfolding"/>
    <property type="evidence" value="ECO:0007669"/>
    <property type="project" value="TreeGrafter"/>
</dbReference>
<dbReference type="AlphaFoldDB" id="A0A077DGB7"/>
<dbReference type="Pfam" id="PF05697">
    <property type="entry name" value="Trigger_N"/>
    <property type="match status" value="1"/>
</dbReference>
<organism evidence="15 16">
    <name type="scientific">Basilea psittacipulmonis DSM 24701</name>
    <dbReference type="NCBI Taxonomy" id="1072685"/>
    <lineage>
        <taxon>Bacteria</taxon>
        <taxon>Pseudomonadati</taxon>
        <taxon>Pseudomonadota</taxon>
        <taxon>Betaproteobacteria</taxon>
        <taxon>Burkholderiales</taxon>
        <taxon>Alcaligenaceae</taxon>
        <taxon>Basilea</taxon>
    </lineage>
</organism>
<evidence type="ECO:0000256" key="4">
    <source>
        <dbReference type="ARBA" id="ARBA00016902"/>
    </source>
</evidence>
<evidence type="ECO:0000256" key="8">
    <source>
        <dbReference type="ARBA" id="ARBA00023235"/>
    </source>
</evidence>
<evidence type="ECO:0000256" key="11">
    <source>
        <dbReference type="HAMAP-Rule" id="MF_00303"/>
    </source>
</evidence>
<comment type="domain">
    <text evidence="11">Consists of 3 domains; the N-terminus binds the ribosome, the middle domain has PPIase activity, while the C-terminus has intrinsic chaperone activity on its own.</text>
</comment>
<comment type="function">
    <text evidence="11">Involved in protein export. Acts as a chaperone by maintaining the newly synthesized protein in an open conformation. Functions as a peptidyl-prolyl cis-trans isomerase.</text>
</comment>
<dbReference type="GO" id="GO:0051301">
    <property type="term" value="P:cell division"/>
    <property type="evidence" value="ECO:0007669"/>
    <property type="project" value="UniProtKB-KW"/>
</dbReference>